<evidence type="ECO:0000256" key="5">
    <source>
        <dbReference type="ARBA" id="ARBA00023145"/>
    </source>
</evidence>
<feature type="active site" description="Charge relay system" evidence="7">
    <location>
        <position position="372"/>
    </location>
</feature>
<dbReference type="GO" id="GO:0004252">
    <property type="term" value="F:serine-type endopeptidase activity"/>
    <property type="evidence" value="ECO:0007669"/>
    <property type="project" value="UniProtKB-UniRule"/>
</dbReference>
<dbReference type="PROSITE" id="PS51892">
    <property type="entry name" value="SUBTILASE"/>
    <property type="match status" value="1"/>
</dbReference>
<evidence type="ECO:0000259" key="9">
    <source>
        <dbReference type="Pfam" id="PF00082"/>
    </source>
</evidence>
<comment type="caution">
    <text evidence="10">The sequence shown here is derived from an EMBL/GenBank/DDBJ whole genome shotgun (WGS) entry which is preliminary data.</text>
</comment>
<dbReference type="InterPro" id="IPR036852">
    <property type="entry name" value="Peptidase_S8/S53_dom_sf"/>
</dbReference>
<evidence type="ECO:0000313" key="10">
    <source>
        <dbReference type="EMBL" id="GIJ91231.1"/>
    </source>
</evidence>
<protein>
    <recommendedName>
        <fullName evidence="9">Peptidase S8/S53 domain-containing protein</fullName>
    </recommendedName>
</protein>
<dbReference type="CDD" id="cd00306">
    <property type="entry name" value="Peptidases_S8_S53"/>
    <property type="match status" value="1"/>
</dbReference>
<feature type="compositionally biased region" description="Basic and acidic residues" evidence="8">
    <location>
        <begin position="314"/>
        <end position="326"/>
    </location>
</feature>
<feature type="repeat" description="ANK" evidence="6">
    <location>
        <begin position="61"/>
        <end position="93"/>
    </location>
</feature>
<evidence type="ECO:0000256" key="8">
    <source>
        <dbReference type="SAM" id="MobiDB-lite"/>
    </source>
</evidence>
<feature type="active site" description="Charge relay system" evidence="7">
    <location>
        <position position="411"/>
    </location>
</feature>
<dbReference type="Gene3D" id="3.40.50.200">
    <property type="entry name" value="Peptidase S8/S53 domain"/>
    <property type="match status" value="1"/>
</dbReference>
<gene>
    <name evidence="10" type="ORF">Asppvi_010196</name>
</gene>
<proteinExistence type="inferred from homology"/>
<feature type="repeat" description="ANK" evidence="6">
    <location>
        <begin position="159"/>
        <end position="191"/>
    </location>
</feature>
<feature type="domain" description="Peptidase S8/S53" evidence="9">
    <location>
        <begin position="366"/>
        <end position="604"/>
    </location>
</feature>
<evidence type="ECO:0000256" key="1">
    <source>
        <dbReference type="ARBA" id="ARBA00022670"/>
    </source>
</evidence>
<dbReference type="Pfam" id="PF12796">
    <property type="entry name" value="Ank_2"/>
    <property type="match status" value="3"/>
</dbReference>
<dbReference type="OrthoDB" id="4511051at2759"/>
<keyword evidence="6" id="KW-0040">ANK repeat</keyword>
<dbReference type="Proteomes" id="UP001043456">
    <property type="component" value="Unassembled WGS sequence"/>
</dbReference>
<evidence type="ECO:0000256" key="7">
    <source>
        <dbReference type="PROSITE-ProRule" id="PRU01240"/>
    </source>
</evidence>
<dbReference type="PRINTS" id="PR00723">
    <property type="entry name" value="SUBTILISIN"/>
</dbReference>
<dbReference type="SUPFAM" id="SSF52743">
    <property type="entry name" value="Subtilisin-like"/>
    <property type="match status" value="1"/>
</dbReference>
<evidence type="ECO:0000256" key="4">
    <source>
        <dbReference type="ARBA" id="ARBA00022825"/>
    </source>
</evidence>
<dbReference type="PANTHER" id="PTHR24118">
    <property type="entry name" value="POTE ANKYRIN DOMAIN"/>
    <property type="match status" value="1"/>
</dbReference>
<dbReference type="RefSeq" id="XP_043161977.1">
    <property type="nucleotide sequence ID" value="XM_043306042.1"/>
</dbReference>
<keyword evidence="1 7" id="KW-0645">Protease</keyword>
<dbReference type="PROSITE" id="PS00138">
    <property type="entry name" value="SUBTILASE_SER"/>
    <property type="match status" value="1"/>
</dbReference>
<evidence type="ECO:0000313" key="11">
    <source>
        <dbReference type="Proteomes" id="UP001043456"/>
    </source>
</evidence>
<dbReference type="GO" id="GO:0006508">
    <property type="term" value="P:proteolysis"/>
    <property type="evidence" value="ECO:0007669"/>
    <property type="project" value="UniProtKB-KW"/>
</dbReference>
<dbReference type="Gene3D" id="1.25.40.20">
    <property type="entry name" value="Ankyrin repeat-containing domain"/>
    <property type="match status" value="1"/>
</dbReference>
<accession>A0A9P3BH82</accession>
<feature type="repeat" description="ANK" evidence="6">
    <location>
        <begin position="126"/>
        <end position="158"/>
    </location>
</feature>
<dbReference type="InterPro" id="IPR000209">
    <property type="entry name" value="Peptidase_S8/S53_dom"/>
</dbReference>
<dbReference type="PANTHER" id="PTHR24118:SF99">
    <property type="entry name" value="POTE ANKYRIN DOMAIN FAMILY MEMBER 3C-RELATED"/>
    <property type="match status" value="1"/>
</dbReference>
<keyword evidence="2" id="KW-0732">Signal</keyword>
<dbReference type="InterPro" id="IPR036770">
    <property type="entry name" value="Ankyrin_rpt-contain_sf"/>
</dbReference>
<dbReference type="SMART" id="SM00248">
    <property type="entry name" value="ANK"/>
    <property type="match status" value="7"/>
</dbReference>
<dbReference type="SUPFAM" id="SSF48403">
    <property type="entry name" value="Ankyrin repeat"/>
    <property type="match status" value="1"/>
</dbReference>
<comment type="similarity">
    <text evidence="7">Belongs to the peptidase S8 family.</text>
</comment>
<organism evidence="10 11">
    <name type="scientific">Aspergillus pseudoviridinutans</name>
    <dbReference type="NCBI Taxonomy" id="1517512"/>
    <lineage>
        <taxon>Eukaryota</taxon>
        <taxon>Fungi</taxon>
        <taxon>Dikarya</taxon>
        <taxon>Ascomycota</taxon>
        <taxon>Pezizomycotina</taxon>
        <taxon>Eurotiomycetes</taxon>
        <taxon>Eurotiomycetidae</taxon>
        <taxon>Eurotiales</taxon>
        <taxon>Aspergillaceae</taxon>
        <taxon>Aspergillus</taxon>
        <taxon>Aspergillus subgen. Fumigati</taxon>
    </lineage>
</organism>
<name>A0A9P3BH82_9EURO</name>
<dbReference type="InterPro" id="IPR023828">
    <property type="entry name" value="Peptidase_S8_Ser-AS"/>
</dbReference>
<dbReference type="EMBL" id="BHVY01000008">
    <property type="protein sequence ID" value="GIJ91231.1"/>
    <property type="molecule type" value="Genomic_DNA"/>
</dbReference>
<keyword evidence="11" id="KW-1185">Reference proteome</keyword>
<dbReference type="GeneID" id="67008806"/>
<feature type="repeat" description="ANK" evidence="6">
    <location>
        <begin position="231"/>
        <end position="263"/>
    </location>
</feature>
<reference evidence="10 11" key="1">
    <citation type="submission" date="2018-10" db="EMBL/GenBank/DDBJ databases">
        <title>Pan-genome distribution and transcriptional activeness of fungal secondary metabolism genes in Aspergillus section Fumigati.</title>
        <authorList>
            <person name="Takahashi H."/>
            <person name="Umemura M."/>
            <person name="Ninomiya A."/>
            <person name="Kusuya Y."/>
            <person name="Urayama S."/>
            <person name="Shimizu M."/>
            <person name="Watanabe A."/>
            <person name="Kamei K."/>
            <person name="Yaguchi T."/>
            <person name="Hagiwara D."/>
        </authorList>
    </citation>
    <scope>NUCLEOTIDE SEQUENCE [LARGE SCALE GENOMIC DNA]</scope>
    <source>
        <strain evidence="10 11">IFM 55266</strain>
    </source>
</reference>
<dbReference type="PROSITE" id="PS50297">
    <property type="entry name" value="ANK_REP_REGION"/>
    <property type="match status" value="3"/>
</dbReference>
<keyword evidence="5" id="KW-0865">Zymogen</keyword>
<evidence type="ECO:0000256" key="2">
    <source>
        <dbReference type="ARBA" id="ARBA00022729"/>
    </source>
</evidence>
<dbReference type="InterPro" id="IPR015500">
    <property type="entry name" value="Peptidase_S8_subtilisin-rel"/>
</dbReference>
<feature type="active site" description="Charge relay system" evidence="7">
    <location>
        <position position="576"/>
    </location>
</feature>
<dbReference type="Pfam" id="PF00082">
    <property type="entry name" value="Peptidase_S8"/>
    <property type="match status" value="1"/>
</dbReference>
<feature type="region of interest" description="Disordered" evidence="8">
    <location>
        <begin position="311"/>
        <end position="337"/>
    </location>
</feature>
<dbReference type="PROSITE" id="PS50088">
    <property type="entry name" value="ANK_REPEAT"/>
    <property type="match status" value="4"/>
</dbReference>
<dbReference type="AlphaFoldDB" id="A0A9P3BH82"/>
<keyword evidence="3 7" id="KW-0378">Hydrolase</keyword>
<keyword evidence="4 7" id="KW-0720">Serine protease</keyword>
<sequence>MVLQFIIWGSVEAESTTWLHRLLRRGLSQNAKGDALRYATEKNKVEHVKLLLDYGAPIEAEGFSTLERAFDGGAWEVASLLIQHGADVNRPSSGETLMHKMARLAPSEVLRLAVEKGGDLTARGAFGQTLIHTAADRGNINNCRLLVELGSPIDPLDNHGQTPLIYAIKKGNVPVVRELASRNADVNAKDRNGNTALHRLVDLPSFMHYMCYDMVPVLIELGLSINARNNQGRTALQLAVENKNQVAVRQLILLDADSEVRDLHGLTALQPATLSDQNDMASLLKRLAERKDGASLGMELKHEYVEATYSGGEDPARRITQRRETSSLETATEGPQRRESEAWLNRIKLSPITSELISEFSKLDRIKIAVLDTGYDHESDFFRDKQRRRRIKAFQDWVVKDSTTPEDEDGHGTHVLSLVMKIAPAADIFVCRIARGREPQDLREASGNVADAITRAAIDWKVDIISMSFGYPEEVLINGVGFISNAISRAQSERNQRLLFFAAASNGGPTEQEIFPANSPSVMSIRGSDAKGWLHLFNALPNSDDTKCFMTLGQCVPGASLSRDNGKGEVYRSGTSSATPIAAGIAALILGYARVHEEELKSLLGEDKHKLSKLWQISGMRAMFAAISSEPFHRCLSLNPFMFTAESHNRRLHLITDAVWKAR</sequence>
<evidence type="ECO:0000256" key="6">
    <source>
        <dbReference type="PROSITE-ProRule" id="PRU00023"/>
    </source>
</evidence>
<dbReference type="InterPro" id="IPR002110">
    <property type="entry name" value="Ankyrin_rpt"/>
</dbReference>
<evidence type="ECO:0000256" key="3">
    <source>
        <dbReference type="ARBA" id="ARBA00022801"/>
    </source>
</evidence>